<feature type="non-terminal residue" evidence="1">
    <location>
        <position position="1"/>
    </location>
</feature>
<evidence type="ECO:0000313" key="1">
    <source>
        <dbReference type="EMBL" id="OWZ21887.1"/>
    </source>
</evidence>
<gene>
    <name evidence="1" type="ORF">PHMEG_0003492</name>
</gene>
<keyword evidence="2" id="KW-1185">Reference proteome</keyword>
<dbReference type="Proteomes" id="UP000198211">
    <property type="component" value="Unassembled WGS sequence"/>
</dbReference>
<evidence type="ECO:0000313" key="2">
    <source>
        <dbReference type="Proteomes" id="UP000198211"/>
    </source>
</evidence>
<dbReference type="AlphaFoldDB" id="A0A225WXR3"/>
<organism evidence="1 2">
    <name type="scientific">Phytophthora megakarya</name>
    <dbReference type="NCBI Taxonomy" id="4795"/>
    <lineage>
        <taxon>Eukaryota</taxon>
        <taxon>Sar</taxon>
        <taxon>Stramenopiles</taxon>
        <taxon>Oomycota</taxon>
        <taxon>Peronosporomycetes</taxon>
        <taxon>Peronosporales</taxon>
        <taxon>Peronosporaceae</taxon>
        <taxon>Phytophthora</taxon>
    </lineage>
</organism>
<protein>
    <submittedName>
        <fullName evidence="1">Uncharacterized protein</fullName>
    </submittedName>
</protein>
<proteinExistence type="predicted"/>
<reference evidence="2" key="1">
    <citation type="submission" date="2017-03" db="EMBL/GenBank/DDBJ databases">
        <title>Phytopthora megakarya and P. palmivora, two closely related causual agents of cacao black pod achieved similar genome size and gene model numbers by different mechanisms.</title>
        <authorList>
            <person name="Ali S."/>
            <person name="Shao J."/>
            <person name="Larry D.J."/>
            <person name="Kronmiller B."/>
            <person name="Shen D."/>
            <person name="Strem M.D."/>
            <person name="Melnick R.L."/>
            <person name="Guiltinan M.J."/>
            <person name="Tyler B.M."/>
            <person name="Meinhardt L.W."/>
            <person name="Bailey B.A."/>
        </authorList>
    </citation>
    <scope>NUCLEOTIDE SEQUENCE [LARGE SCALE GENOMIC DNA]</scope>
    <source>
        <strain evidence="2">zdho120</strain>
    </source>
</reference>
<name>A0A225WXR3_9STRA</name>
<sequence>DSYDNILDSKFSRGHFQMAPAGRFNPDPHWTQTLLYVTSDIGHWLGRNSHEATSEVGDGTA</sequence>
<comment type="caution">
    <text evidence="1">The sequence shown here is derived from an EMBL/GenBank/DDBJ whole genome shotgun (WGS) entry which is preliminary data.</text>
</comment>
<dbReference type="EMBL" id="NBNE01000179">
    <property type="protein sequence ID" value="OWZ21887.1"/>
    <property type="molecule type" value="Genomic_DNA"/>
</dbReference>
<accession>A0A225WXR3</accession>